<dbReference type="InterPro" id="IPR016032">
    <property type="entry name" value="Sig_transdc_resp-reg_C-effctor"/>
</dbReference>
<dbReference type="SUPFAM" id="SSF46894">
    <property type="entry name" value="C-terminal effector domain of the bipartite response regulators"/>
    <property type="match status" value="1"/>
</dbReference>
<evidence type="ECO:0008006" key="4">
    <source>
        <dbReference type="Google" id="ProtNLM"/>
    </source>
</evidence>
<dbReference type="Proteomes" id="UP000505377">
    <property type="component" value="Chromosome"/>
</dbReference>
<dbReference type="EMBL" id="CP053564">
    <property type="protein sequence ID" value="QJY47980.1"/>
    <property type="molecule type" value="Genomic_DNA"/>
</dbReference>
<proteinExistence type="predicted"/>
<keyword evidence="3" id="KW-1185">Reference proteome</keyword>
<dbReference type="InterPro" id="IPR036388">
    <property type="entry name" value="WH-like_DNA-bd_sf"/>
</dbReference>
<accession>A0A6M6JLN7</accession>
<dbReference type="Gene3D" id="1.25.40.10">
    <property type="entry name" value="Tetratricopeptide repeat domain"/>
    <property type="match status" value="1"/>
</dbReference>
<organism evidence="2 3">
    <name type="scientific">Pseudonocardia broussonetiae</name>
    <dbReference type="NCBI Taxonomy" id="2736640"/>
    <lineage>
        <taxon>Bacteria</taxon>
        <taxon>Bacillati</taxon>
        <taxon>Actinomycetota</taxon>
        <taxon>Actinomycetes</taxon>
        <taxon>Pseudonocardiales</taxon>
        <taxon>Pseudonocardiaceae</taxon>
        <taxon>Pseudonocardia</taxon>
    </lineage>
</organism>
<dbReference type="InterPro" id="IPR011990">
    <property type="entry name" value="TPR-like_helical_dom_sf"/>
</dbReference>
<evidence type="ECO:0000313" key="3">
    <source>
        <dbReference type="Proteomes" id="UP000505377"/>
    </source>
</evidence>
<protein>
    <recommendedName>
        <fullName evidence="4">HTH luxR-type domain-containing protein</fullName>
    </recommendedName>
</protein>
<dbReference type="KEGG" id="pbro:HOP40_21055"/>
<evidence type="ECO:0000313" key="2">
    <source>
        <dbReference type="EMBL" id="QJY47980.1"/>
    </source>
</evidence>
<feature type="compositionally biased region" description="Basic and acidic residues" evidence="1">
    <location>
        <begin position="321"/>
        <end position="331"/>
    </location>
</feature>
<sequence length="836" mass="85696">MPRPRLLAALADAAERTVLVCAPPGFGKTSLLVDWVRTATPATPTAWADASPARDGPLWPVVLAALSSCPAVPAGSAVHALAGGATAARSAPAADVVRALDVLPVRVTLVLHDVHGLGPAGLADLDALVAARPAGIRLVLCSQSDTPGALSSLRSAGLLGEVRADLLRFSTDETHDLLRRLDLHLTAGQVRDVRARTGGWPLGVRLVGAALRGGADAAPFLERLAATDRSVGDFLVGEVLAGLPAPDRDLLVAVGPEPASVDDLVVRSGRRDAGEALDRLARESRLVGREPGGAYRVLALVAPRPGRGSGGSGARGPRTTGHGDPRSALDDALRGGDPVVLAELVHRSAGVLLVTGDHAVLGEALSRIGERAVAADAWLSACAALVRTEAGSPLVPSDRPGSAAGGVPAPSARAARLAVLEAAAAVFAALATGDLGGAPGPVDVALSRSDSPEWTALALVGAGGRALLVHRDTARATAALEEAAELARAHGFGHLGMQCLGLLAGVAGIEGDHRSMVVRAAGADEAATAGGWESSPSTAASRWMLAYGALLRSEPVEAHRLAGRALQRGGSALHPRYVHALRAVRGAAAFDAGQRHRGLREMQAARAALGEVRLSDEQTAVLAVLEHSAAVALDLPAAADEVLTWLADRIGARAEVLVMRAWAAQAAGRDRAATALVEPVLDGVATPVLPHTAVEALLVEAGARVVEGDVPAARRALRDALSSGACLDVVRPFATAGGQTRELLADHVVRSGTPEPFAVRALGAGPPRGRGPRDLDDDEVLLLALLPSALSVEEISRVQRIAAGDARARLRTLYRKLGASSRRTAVWAARERGLLR</sequence>
<reference evidence="2 3" key="1">
    <citation type="submission" date="2020-05" db="EMBL/GenBank/DDBJ databases">
        <authorList>
            <person name="Mo P."/>
        </authorList>
    </citation>
    <scope>NUCLEOTIDE SEQUENCE [LARGE SCALE GENOMIC DNA]</scope>
    <source>
        <strain evidence="2 3">Gen01</strain>
    </source>
</reference>
<dbReference type="GO" id="GO:0003677">
    <property type="term" value="F:DNA binding"/>
    <property type="evidence" value="ECO:0007669"/>
    <property type="project" value="InterPro"/>
</dbReference>
<dbReference type="AlphaFoldDB" id="A0A6M6JLN7"/>
<gene>
    <name evidence="2" type="ORF">HOP40_21055</name>
</gene>
<dbReference type="Gene3D" id="1.10.10.10">
    <property type="entry name" value="Winged helix-like DNA-binding domain superfamily/Winged helix DNA-binding domain"/>
    <property type="match status" value="1"/>
</dbReference>
<evidence type="ECO:0000256" key="1">
    <source>
        <dbReference type="SAM" id="MobiDB-lite"/>
    </source>
</evidence>
<dbReference type="GO" id="GO:0006355">
    <property type="term" value="P:regulation of DNA-templated transcription"/>
    <property type="evidence" value="ECO:0007669"/>
    <property type="project" value="InterPro"/>
</dbReference>
<feature type="region of interest" description="Disordered" evidence="1">
    <location>
        <begin position="303"/>
        <end position="331"/>
    </location>
</feature>
<name>A0A6M6JLN7_9PSEU</name>
<dbReference type="RefSeq" id="WP_172161182.1">
    <property type="nucleotide sequence ID" value="NZ_CP053564.1"/>
</dbReference>